<evidence type="ECO:0000256" key="8">
    <source>
        <dbReference type="ARBA" id="ARBA00023128"/>
    </source>
</evidence>
<sequence>MAARRVAASSVDWLAIAARVPEAQKPLFNAFKGKSDGYLRSVLSLPAEMPKINFAAYKARIAIPGMVEEFEKQYGAMQIPYPADTYSKQIDEIQKEVAVETETFIKESEGRIAKLQAELAEWEKMIPYEQMTMEEMVEAFPDKTVNIANPTLWPHTPEDQPGYVAKEGAEE</sequence>
<keyword evidence="5 10" id="KW-0375">Hydrogen ion transport</keyword>
<reference evidence="12" key="1">
    <citation type="submission" date="2015-09" db="EMBL/GenBank/DDBJ databases">
        <title>Scylla olivacea transcriptome.</title>
        <authorList>
            <person name="Ikhwanuddin M."/>
        </authorList>
    </citation>
    <scope>NUCLEOTIDE SEQUENCE</scope>
</reference>
<keyword evidence="6 10" id="KW-0999">Mitochondrion inner membrane</keyword>
<dbReference type="AlphaFoldDB" id="A0A0P4WJK6"/>
<dbReference type="SUPFAM" id="SSF161065">
    <property type="entry name" value="ATP synthase D chain-like"/>
    <property type="match status" value="1"/>
</dbReference>
<accession>A0A0P4WJK6</accession>
<evidence type="ECO:0000256" key="7">
    <source>
        <dbReference type="ARBA" id="ARBA00023065"/>
    </source>
</evidence>
<evidence type="ECO:0000256" key="2">
    <source>
        <dbReference type="ARBA" id="ARBA00006842"/>
    </source>
</evidence>
<evidence type="ECO:0000256" key="1">
    <source>
        <dbReference type="ARBA" id="ARBA00004273"/>
    </source>
</evidence>
<feature type="region of interest" description="Disordered" evidence="11">
    <location>
        <begin position="152"/>
        <end position="171"/>
    </location>
</feature>
<comment type="similarity">
    <text evidence="2 10">Belongs to the ATPase d subunit family.</text>
</comment>
<keyword evidence="4" id="KW-0138">CF(0)</keyword>
<evidence type="ECO:0000256" key="11">
    <source>
        <dbReference type="SAM" id="MobiDB-lite"/>
    </source>
</evidence>
<evidence type="ECO:0000256" key="9">
    <source>
        <dbReference type="ARBA" id="ARBA00023136"/>
    </source>
</evidence>
<evidence type="ECO:0000313" key="12">
    <source>
        <dbReference type="EMBL" id="JAI67234.1"/>
    </source>
</evidence>
<proteinExistence type="inferred from homology"/>
<dbReference type="GO" id="GO:0045259">
    <property type="term" value="C:proton-transporting ATP synthase complex"/>
    <property type="evidence" value="ECO:0007669"/>
    <property type="project" value="UniProtKB-KW"/>
</dbReference>
<keyword evidence="3 10" id="KW-0813">Transport</keyword>
<protein>
    <recommendedName>
        <fullName evidence="10">ATP synthase subunit d, mitochondrial</fullName>
    </recommendedName>
</protein>
<name>A0A0P4WJK6_SCYOL</name>
<dbReference type="GO" id="GO:0005743">
    <property type="term" value="C:mitochondrial inner membrane"/>
    <property type="evidence" value="ECO:0007669"/>
    <property type="project" value="UniProtKB-SubCell"/>
</dbReference>
<evidence type="ECO:0000256" key="6">
    <source>
        <dbReference type="ARBA" id="ARBA00022792"/>
    </source>
</evidence>
<dbReference type="GO" id="GO:0015078">
    <property type="term" value="F:proton transmembrane transporter activity"/>
    <property type="evidence" value="ECO:0007669"/>
    <property type="project" value="InterPro"/>
</dbReference>
<dbReference type="PANTHER" id="PTHR12700">
    <property type="entry name" value="ATP SYNTHASE SUBUNIT D, MITOCHONDRIAL"/>
    <property type="match status" value="1"/>
</dbReference>
<evidence type="ECO:0000256" key="10">
    <source>
        <dbReference type="PIRNR" id="PIRNR005514"/>
    </source>
</evidence>
<keyword evidence="9 10" id="KW-0472">Membrane</keyword>
<evidence type="ECO:0000256" key="4">
    <source>
        <dbReference type="ARBA" id="ARBA00022547"/>
    </source>
</evidence>
<keyword evidence="8 10" id="KW-0496">Mitochondrion</keyword>
<dbReference type="InterPro" id="IPR008689">
    <property type="entry name" value="ATP_synth_F0_dsu_mt"/>
</dbReference>
<evidence type="ECO:0000256" key="3">
    <source>
        <dbReference type="ARBA" id="ARBA00022448"/>
    </source>
</evidence>
<dbReference type="GO" id="GO:0015986">
    <property type="term" value="P:proton motive force-driven ATP synthesis"/>
    <property type="evidence" value="ECO:0007669"/>
    <property type="project" value="UniProtKB-UniRule"/>
</dbReference>
<dbReference type="PIRSF" id="PIRSF005514">
    <property type="entry name" value="ATPase_F0_D_mt"/>
    <property type="match status" value="1"/>
</dbReference>
<comment type="subcellular location">
    <subcellularLocation>
        <location evidence="1 10">Mitochondrion inner membrane</location>
    </subcellularLocation>
</comment>
<keyword evidence="7 10" id="KW-0406">Ion transport</keyword>
<comment type="function">
    <text evidence="10">Mitochondrial membrane ATP synthase (F(1)F(0) ATP synthase or Complex V) produces ATP from ADP in the presence of a proton gradient across the membrane which is generated by electron transport complexes of the respiratory chain. F-type ATPases consist of two structural domains, F(1) - containing the extramembraneous catalytic core, and F(0) - containing the membrane proton channel, linked together by a central stalk and a peripheral stalk. During catalysis, ATP synthesis in the catalytic domain of F(1) is coupled via a rotary mechanism of the central stalk subunits to proton translocation.</text>
</comment>
<organism evidence="12">
    <name type="scientific">Scylla olivacea</name>
    <name type="common">Orange mud crab</name>
    <name type="synonym">Cancer olivacea</name>
    <dbReference type="NCBI Taxonomy" id="85551"/>
    <lineage>
        <taxon>Eukaryota</taxon>
        <taxon>Metazoa</taxon>
        <taxon>Ecdysozoa</taxon>
        <taxon>Arthropoda</taxon>
        <taxon>Crustacea</taxon>
        <taxon>Multicrustacea</taxon>
        <taxon>Malacostraca</taxon>
        <taxon>Eumalacostraca</taxon>
        <taxon>Eucarida</taxon>
        <taxon>Decapoda</taxon>
        <taxon>Pleocyemata</taxon>
        <taxon>Brachyura</taxon>
        <taxon>Eubrachyura</taxon>
        <taxon>Portunoidea</taxon>
        <taxon>Portunidae</taxon>
        <taxon>Portuninae</taxon>
        <taxon>Scylla</taxon>
    </lineage>
</organism>
<dbReference type="Gene3D" id="6.10.280.70">
    <property type="match status" value="1"/>
</dbReference>
<dbReference type="InterPro" id="IPR036228">
    <property type="entry name" value="ATP_synth_F0_dsu_sf_mt"/>
</dbReference>
<dbReference type="EMBL" id="GDRN01038708">
    <property type="protein sequence ID" value="JAI67234.1"/>
    <property type="molecule type" value="Transcribed_RNA"/>
</dbReference>
<evidence type="ECO:0000256" key="5">
    <source>
        <dbReference type="ARBA" id="ARBA00022781"/>
    </source>
</evidence>
<dbReference type="Pfam" id="PF05873">
    <property type="entry name" value="Mt_ATP-synt_D"/>
    <property type="match status" value="1"/>
</dbReference>